<organism evidence="2 3">
    <name type="scientific">Cereibacter sphaeroides (strain ATCC 17023 / DSM 158 / JCM 6121 / CCUG 31486 / LMG 2827 / NBRC 12203 / NCIMB 8253 / ATH 2.4.1.)</name>
    <name type="common">Rhodobacter sphaeroides</name>
    <dbReference type="NCBI Taxonomy" id="272943"/>
    <lineage>
        <taxon>Bacteria</taxon>
        <taxon>Pseudomonadati</taxon>
        <taxon>Pseudomonadota</taxon>
        <taxon>Alphaproteobacteria</taxon>
        <taxon>Rhodobacterales</taxon>
        <taxon>Paracoccaceae</taxon>
        <taxon>Cereibacter</taxon>
    </lineage>
</organism>
<gene>
    <name evidence="2" type="ORF">RSP_0313</name>
</gene>
<dbReference type="EnsemblBacteria" id="ABA79488">
    <property type="protein sequence ID" value="ABA79488"/>
    <property type="gene ID" value="RSP_0313"/>
</dbReference>
<dbReference type="KEGG" id="rsp:RSP_0313"/>
<dbReference type="Proteomes" id="UP000002703">
    <property type="component" value="Chromosome 1"/>
</dbReference>
<dbReference type="EMBL" id="CP000143">
    <property type="protein sequence ID" value="ABA79488.1"/>
    <property type="molecule type" value="Genomic_DNA"/>
</dbReference>
<keyword evidence="3" id="KW-1185">Reference proteome</keyword>
<accession>Q3J146</accession>
<feature type="region of interest" description="Disordered" evidence="1">
    <location>
        <begin position="103"/>
        <end position="124"/>
    </location>
</feature>
<dbReference type="STRING" id="272943.RSP_0313"/>
<proteinExistence type="predicted"/>
<dbReference type="AlphaFoldDB" id="Q3J146"/>
<evidence type="ECO:0000256" key="1">
    <source>
        <dbReference type="SAM" id="MobiDB-lite"/>
    </source>
</evidence>
<sequence length="124" mass="13380">MGSGRAGRKASDTLVFAAARGCGTALWGRDRQRQFPARLRQNCPFSSRYAGFPADLAANKSHPKRPCQPTLTLNLSAQCDTHNASRGGSEIADKVIQVSPVSSKPACRPYTQTVDLPVGRRHSD</sequence>
<evidence type="ECO:0000313" key="2">
    <source>
        <dbReference type="EMBL" id="ABA79488.1"/>
    </source>
</evidence>
<reference evidence="3" key="1">
    <citation type="submission" date="2005-09" db="EMBL/GenBank/DDBJ databases">
        <title>Complete sequence of chromosome 1 of Rhodobacter sphaeroides 2.4.1.</title>
        <authorList>
            <person name="Copeland A."/>
            <person name="Lucas S."/>
            <person name="Lapidus A."/>
            <person name="Barry K."/>
            <person name="Detter J.C."/>
            <person name="Glavina T."/>
            <person name="Hammon N."/>
            <person name="Israni S."/>
            <person name="Pitluck S."/>
            <person name="Richardson P."/>
            <person name="Mackenzie C."/>
            <person name="Choudhary M."/>
            <person name="Larimer F."/>
            <person name="Hauser L.J."/>
            <person name="Land M."/>
            <person name="Donohue T.J."/>
            <person name="Kaplan S."/>
        </authorList>
    </citation>
    <scope>NUCLEOTIDE SEQUENCE [LARGE SCALE GENOMIC DNA]</scope>
    <source>
        <strain evidence="3">ATCC 17023 / DSM 158 / JCM 6121 / CCUG 31486 / LMG 2827 / NBRC 12203 / NCIMB 8253 / ATH 2.4.1.</strain>
    </source>
</reference>
<name>Q3J146_CERS4</name>
<protein>
    <submittedName>
        <fullName evidence="2">Uncharacterized protein</fullName>
    </submittedName>
</protein>
<evidence type="ECO:0000313" key="3">
    <source>
        <dbReference type="Proteomes" id="UP000002703"/>
    </source>
</evidence>